<accession>A0ABW2Q8U5</accession>
<dbReference type="InterPro" id="IPR034139">
    <property type="entry name" value="TOPRIM_OLD"/>
</dbReference>
<comment type="caution">
    <text evidence="2">The sequence shown here is derived from an EMBL/GenBank/DDBJ whole genome shotgun (WGS) entry which is preliminary data.</text>
</comment>
<evidence type="ECO:0000313" key="2">
    <source>
        <dbReference type="EMBL" id="MFC7405909.1"/>
    </source>
</evidence>
<gene>
    <name evidence="2" type="ORF">ACFQQL_12365</name>
</gene>
<name>A0ABW2Q8U5_9MICO</name>
<dbReference type="EMBL" id="JBHTCQ010000002">
    <property type="protein sequence ID" value="MFC7405909.1"/>
    <property type="molecule type" value="Genomic_DNA"/>
</dbReference>
<dbReference type="RefSeq" id="WP_382394774.1">
    <property type="nucleotide sequence ID" value="NZ_JBHTCQ010000002.1"/>
</dbReference>
<dbReference type="Proteomes" id="UP001596455">
    <property type="component" value="Unassembled WGS sequence"/>
</dbReference>
<keyword evidence="3" id="KW-1185">Reference proteome</keyword>
<reference evidence="3" key="1">
    <citation type="journal article" date="2019" name="Int. J. Syst. Evol. Microbiol.">
        <title>The Global Catalogue of Microorganisms (GCM) 10K type strain sequencing project: providing services to taxonomists for standard genome sequencing and annotation.</title>
        <authorList>
            <consortium name="The Broad Institute Genomics Platform"/>
            <consortium name="The Broad Institute Genome Sequencing Center for Infectious Disease"/>
            <person name="Wu L."/>
            <person name="Ma J."/>
        </authorList>
    </citation>
    <scope>NUCLEOTIDE SEQUENCE [LARGE SCALE GENOMIC DNA]</scope>
    <source>
        <strain evidence="3">JCM 1490</strain>
    </source>
</reference>
<dbReference type="GO" id="GO:0016740">
    <property type="term" value="F:transferase activity"/>
    <property type="evidence" value="ECO:0007669"/>
    <property type="project" value="UniProtKB-KW"/>
</dbReference>
<sequence>MDATPAPVPPPAVPVDGASSVVLVEGTSDATALRTLAELQGRDLAGERVAVVPMGGATSVAKYLQRFGPPGLGLHVVGLCDTREEPFVRRGLAAAGIAEVTSREETERAGFSVCVVDLEDELIRALGPAGVLAVLEEHGDLSRFRRFQRQPAHRREPVAHQLRRFLGTTSGRKALYAQRLVKAAGPDRAPAPLRAVLARV</sequence>
<evidence type="ECO:0000313" key="3">
    <source>
        <dbReference type="Proteomes" id="UP001596455"/>
    </source>
</evidence>
<feature type="domain" description="OLD protein-like TOPRIM" evidence="1">
    <location>
        <begin position="18"/>
        <end position="81"/>
    </location>
</feature>
<protein>
    <submittedName>
        <fullName evidence="2">TOPRIM nucleotidyl transferase/hydrolase domain-containing protein</fullName>
    </submittedName>
</protein>
<evidence type="ECO:0000259" key="1">
    <source>
        <dbReference type="Pfam" id="PF20469"/>
    </source>
</evidence>
<dbReference type="Pfam" id="PF20469">
    <property type="entry name" value="OLD-like_TOPRIM"/>
    <property type="match status" value="1"/>
</dbReference>
<organism evidence="2 3">
    <name type="scientific">Georgenia alba</name>
    <dbReference type="NCBI Taxonomy" id="2233858"/>
    <lineage>
        <taxon>Bacteria</taxon>
        <taxon>Bacillati</taxon>
        <taxon>Actinomycetota</taxon>
        <taxon>Actinomycetes</taxon>
        <taxon>Micrococcales</taxon>
        <taxon>Bogoriellaceae</taxon>
        <taxon>Georgenia</taxon>
    </lineage>
</organism>
<proteinExistence type="predicted"/>
<keyword evidence="2" id="KW-0808">Transferase</keyword>